<dbReference type="EMBL" id="JYDI01000875">
    <property type="protein sequence ID" value="KRY43826.1"/>
    <property type="molecule type" value="Genomic_DNA"/>
</dbReference>
<protein>
    <submittedName>
        <fullName evidence="1">Uncharacterized protein</fullName>
    </submittedName>
</protein>
<sequence>LERVWFDYCSIHVSTVISHVSQQFCFLIFFIVTQWVVSVQWNCFYKLEYLSLIVVQASLNGLKRCTKIYTSLVVRVAISAFGEYFCRIRNHVDKYVITKYYYQLMPLSLVTERICITMQYYVVIGSV</sequence>
<proteinExistence type="predicted"/>
<evidence type="ECO:0000313" key="2">
    <source>
        <dbReference type="Proteomes" id="UP000054653"/>
    </source>
</evidence>
<feature type="non-terminal residue" evidence="1">
    <location>
        <position position="127"/>
    </location>
</feature>
<evidence type="ECO:0000313" key="1">
    <source>
        <dbReference type="EMBL" id="KRY43826.1"/>
    </source>
</evidence>
<organism evidence="1 2">
    <name type="scientific">Trichinella britovi</name>
    <name type="common">Parasitic roundworm</name>
    <dbReference type="NCBI Taxonomy" id="45882"/>
    <lineage>
        <taxon>Eukaryota</taxon>
        <taxon>Metazoa</taxon>
        <taxon>Ecdysozoa</taxon>
        <taxon>Nematoda</taxon>
        <taxon>Enoplea</taxon>
        <taxon>Dorylaimia</taxon>
        <taxon>Trichinellida</taxon>
        <taxon>Trichinellidae</taxon>
        <taxon>Trichinella</taxon>
    </lineage>
</organism>
<dbReference type="AlphaFoldDB" id="A0A0V1C3V6"/>
<reference evidence="1 2" key="1">
    <citation type="submission" date="2015-01" db="EMBL/GenBank/DDBJ databases">
        <title>Evolution of Trichinella species and genotypes.</title>
        <authorList>
            <person name="Korhonen P.K."/>
            <person name="Edoardo P."/>
            <person name="Giuseppe L.R."/>
            <person name="Gasser R.B."/>
        </authorList>
    </citation>
    <scope>NUCLEOTIDE SEQUENCE [LARGE SCALE GENOMIC DNA]</scope>
    <source>
        <strain evidence="1">ISS120</strain>
    </source>
</reference>
<dbReference type="Proteomes" id="UP000054653">
    <property type="component" value="Unassembled WGS sequence"/>
</dbReference>
<gene>
    <name evidence="1" type="ORF">T03_3226</name>
</gene>
<name>A0A0V1C3V6_TRIBR</name>
<accession>A0A0V1C3V6</accession>
<keyword evidence="2" id="KW-1185">Reference proteome</keyword>
<comment type="caution">
    <text evidence="1">The sequence shown here is derived from an EMBL/GenBank/DDBJ whole genome shotgun (WGS) entry which is preliminary data.</text>
</comment>
<feature type="non-terminal residue" evidence="1">
    <location>
        <position position="1"/>
    </location>
</feature>